<dbReference type="AlphaFoldDB" id="A0A6G8IG27"/>
<feature type="transmembrane region" description="Helical" evidence="1">
    <location>
        <begin position="52"/>
        <end position="76"/>
    </location>
</feature>
<evidence type="ECO:0000256" key="1">
    <source>
        <dbReference type="SAM" id="Phobius"/>
    </source>
</evidence>
<keyword evidence="3" id="KW-1185">Reference proteome</keyword>
<dbReference type="Pfam" id="PF09955">
    <property type="entry name" value="DUF2189"/>
    <property type="match status" value="1"/>
</dbReference>
<dbReference type="EMBL" id="CP049989">
    <property type="protein sequence ID" value="QIM52103.1"/>
    <property type="molecule type" value="Genomic_DNA"/>
</dbReference>
<keyword evidence="1" id="KW-0812">Transmembrane</keyword>
<evidence type="ECO:0000313" key="2">
    <source>
        <dbReference type="EMBL" id="QIM52103.1"/>
    </source>
</evidence>
<proteinExistence type="predicted"/>
<accession>A0A6G8IG27</accession>
<name>A0A6G8IG27_9BURK</name>
<protein>
    <submittedName>
        <fullName evidence="2">DUF2189 domain-containing protein</fullName>
    </submittedName>
</protein>
<keyword evidence="1" id="KW-0472">Membrane</keyword>
<evidence type="ECO:0000313" key="3">
    <source>
        <dbReference type="Proteomes" id="UP000503162"/>
    </source>
</evidence>
<dbReference type="KEGG" id="hcz:G9Q37_08100"/>
<feature type="transmembrane region" description="Helical" evidence="1">
    <location>
        <begin position="23"/>
        <end position="46"/>
    </location>
</feature>
<gene>
    <name evidence="2" type="ORF">G9Q37_08100</name>
</gene>
<dbReference type="InterPro" id="IPR018692">
    <property type="entry name" value="DUF2189"/>
</dbReference>
<sequence>MPDVSPNPHPSPLRWLALGWRDLLAHPAPGLLHGVLIALFGQLLLLVAHDRFWLLAGAFSGFLIVAPILATGLYAVSRALAAGRRLALREVLAVWRSRDPRLVRFGLLLALAGTGWVLSSAGLITLAAPMPIEKPLDFLRVVVLAPEPGLFEVWMLQGALLAAPVFASTVVALPMLVDRPVPVHVAVGASWRAVANHPVLLVAWALLIALLVALAMLPALLGLVVVIPWLAHASWHAYRELAPDRREA</sequence>
<dbReference type="Proteomes" id="UP000503162">
    <property type="component" value="Chromosome"/>
</dbReference>
<dbReference type="RefSeq" id="WP_166226706.1">
    <property type="nucleotide sequence ID" value="NZ_CP049989.1"/>
</dbReference>
<feature type="transmembrane region" description="Helical" evidence="1">
    <location>
        <begin position="105"/>
        <end position="128"/>
    </location>
</feature>
<organism evidence="2 3">
    <name type="scientific">Hydrogenophaga crocea</name>
    <dbReference type="NCBI Taxonomy" id="2716225"/>
    <lineage>
        <taxon>Bacteria</taxon>
        <taxon>Pseudomonadati</taxon>
        <taxon>Pseudomonadota</taxon>
        <taxon>Betaproteobacteria</taxon>
        <taxon>Burkholderiales</taxon>
        <taxon>Comamonadaceae</taxon>
        <taxon>Hydrogenophaga</taxon>
    </lineage>
</organism>
<feature type="transmembrane region" description="Helical" evidence="1">
    <location>
        <begin position="154"/>
        <end position="177"/>
    </location>
</feature>
<reference evidence="2 3" key="1">
    <citation type="submission" date="2020-03" db="EMBL/GenBank/DDBJ databases">
        <title>Hydrogenophaga sp. nov. isolated from cyanobacterial mat.</title>
        <authorList>
            <person name="Thorat V."/>
            <person name="Kirdat K."/>
            <person name="Tiwarekar B."/>
            <person name="Costa E.D."/>
            <person name="Yadav A."/>
        </authorList>
    </citation>
    <scope>NUCLEOTIDE SEQUENCE [LARGE SCALE GENOMIC DNA]</scope>
    <source>
        <strain evidence="2 3">BA0156</strain>
    </source>
</reference>
<keyword evidence="1" id="KW-1133">Transmembrane helix</keyword>
<feature type="transmembrane region" description="Helical" evidence="1">
    <location>
        <begin position="198"/>
        <end position="231"/>
    </location>
</feature>